<dbReference type="PROSITE" id="PS50011">
    <property type="entry name" value="PROTEIN_KINASE_DOM"/>
    <property type="match status" value="1"/>
</dbReference>
<keyword evidence="4" id="KW-0547">Nucleotide-binding</keyword>
<dbReference type="InterPro" id="IPR016024">
    <property type="entry name" value="ARM-type_fold"/>
</dbReference>
<dbReference type="Pfam" id="PF00069">
    <property type="entry name" value="Pkinase"/>
    <property type="match status" value="1"/>
</dbReference>
<dbReference type="PROSITE" id="PS00107">
    <property type="entry name" value="PROTEIN_KINASE_ATP"/>
    <property type="match status" value="1"/>
</dbReference>
<dbReference type="SMART" id="SM00220">
    <property type="entry name" value="S_TKc"/>
    <property type="match status" value="1"/>
</dbReference>
<keyword evidence="4" id="KW-0067">ATP-binding</keyword>
<dbReference type="InterPro" id="IPR013932">
    <property type="entry name" value="TATA-bd_TIP120"/>
</dbReference>
<dbReference type="InterPro" id="IPR011989">
    <property type="entry name" value="ARM-like"/>
</dbReference>
<protein>
    <recommendedName>
        <fullName evidence="6">Protein kinase domain-containing protein</fullName>
    </recommendedName>
</protein>
<dbReference type="OrthoDB" id="6260732at2759"/>
<dbReference type="Pfam" id="PF25782">
    <property type="entry name" value="TPR_CAND1"/>
    <property type="match status" value="1"/>
</dbReference>
<dbReference type="SUPFAM" id="SSF56112">
    <property type="entry name" value="Protein kinase-like (PK-like)"/>
    <property type="match status" value="1"/>
</dbReference>
<evidence type="ECO:0000259" key="6">
    <source>
        <dbReference type="PROSITE" id="PS50011"/>
    </source>
</evidence>
<dbReference type="OMA" id="AYIPHFQ"/>
<dbReference type="Proteomes" id="UP000002624">
    <property type="component" value="Unassembled WGS sequence"/>
</dbReference>
<dbReference type="Gene3D" id="1.25.10.10">
    <property type="entry name" value="Leucine-rich Repeat Variant"/>
    <property type="match status" value="2"/>
</dbReference>
<accession>C6HP51</accession>
<dbReference type="PANTHER" id="PTHR12696">
    <property type="entry name" value="TIP120"/>
    <property type="match status" value="1"/>
</dbReference>
<dbReference type="GO" id="GO:0005524">
    <property type="term" value="F:ATP binding"/>
    <property type="evidence" value="ECO:0007669"/>
    <property type="project" value="UniProtKB-UniRule"/>
</dbReference>
<proteinExistence type="inferred from homology"/>
<comment type="similarity">
    <text evidence="1">Belongs to the CAND family.</text>
</comment>
<feature type="binding site" evidence="4">
    <location>
        <position position="1347"/>
    </location>
    <ligand>
        <name>ATP</name>
        <dbReference type="ChEBI" id="CHEBI:30616"/>
    </ligand>
</feature>
<sequence>MAYDRQATQQSLNSLLSKLTDPDPDIRYMSLNDLLTTLEQANSAYLSQDVNSCSKLVEGLLKALEDQHGEVQNQALKCLKPLVTRLPPEIVTPLIDKLTHMTASETIDTSVPNTALRIILAALPRPDPSAPLSRESQAGCMAVSKVLIPRLVGGTVTANGQSKVNGMLANDPEKGYSSEALDVLIEVVRHFGPMLNERELASLEETVMAIVENDNAGTVVIKRALTAVSALLAHFSDAQLSTFVSTLIESFRSPHLTSTRRRHLIGTIAALARSIPSKFGPYLRTLAPFVLSAVSEQELSEMRDDDSDTGDHDSEEDELRETALATLETLLGSCSSEMQLYLSDSIKAALRYLKYDPNVAEVEDEEMGGTQDEGSDDGATEEPEDDNDAFDDFEEEEGYSDIDDMSWKVRRCAAKVLYTIIATQQNNPKALEDGPIYQTIAPALLARFTKEREESVKLEAVASMNCLVRKTGEISAVINPDIHLTNEFGRGRTSRKRRRQDSDANIFDLESEVASSLAMSSPIATGSIPSSGPQAEIAKLTPSIIQNIVKLWKRASIPLKQAAISLLKSVALVRYGGLSEFLQQIEDPIADALKTSAMSSGFSVSAGTTSVSSSSLQIETLSLIAAISETHASNALLPFLIALTPGVVSAVNNKNYRVASEALGAVEQIEKALTPPRVSATEHDLGPQLEKLFYIIVDTIADNSSDLEVRQRAIHVLGVLLGRTSGAPKFISPVQRAAGLTLLVDRLRNETTRLATARAIDDIALLASGPDDVASPWVRDVTLELGTQLRKSDRALRGSCLEALKSLAINPHTRALYDTKTTQELTSFLLPLLSTDDLHLLTPTLIIMGKLIPGNAQQLIDNRIVAALCSIIQAPLVGTVLKAYLLLVRVIGEQGAGAALMQALLKDVGVSGDPAVVGRAIGTLLVYGGPNIGVKMEDFLAELQTAQDAQRKCLALAVLGEVGLRMGPACPLTPETFISNFTSKSDKVRLSAAIALGNSGASNIKAYLPVILEGLEASAPSKYLLLHSLKEILQHPESVRPDVAPFATRLWQRLLTASDDEDNRAVGAECIGRLSLIEPTSYIPLLQSAYEAVYACLEVAFGALNVAEIFDRIIAGIEDEQDVRTISNLMISKLIVLAPEETRDHLNALSAPLRKVLSAKPKENAVKQELEKAQGASLGVLKITRELQKAFPTAEASGDQRAWKLLIRCIPAILLVEGLDTQHLAALPFMLPWRKRVSTSWHQKVLQSSFSFHRHSIPPATHSNFFSKGSSRAMSSAGTGGESWDIKYNWISGVEALEGYQPGGYHPITIGNILHNRYQVVDKLGFGGYSTIWLARDIRVNQYVAVKVGTAQSRLRETKVLRELSGGTPTSTFQPSSSCSSSFSPSNVKCDLIPTLRDEFELSGPNGVHPCYTTIAAQSNLWETSYSRLFSCEVARAISAALVAAVAYIHTHGYMHGDIHLRNILVKLPSNFDKLSVDEFYKKYGKPETVPIRREDGKPLSPHIPSRAVKPLTLSNKPAWDFTLADARILLSDFGEAFSPAAEPRCGQDCHTPLPMRPPEAHFEPNEHLSYAADIWSLGVAIWEILGMKAIFSAEYFTADEIISQQIDVLGPMPSTWWEKWQGKDNFFDENAQPKKGRHVWPAMNTAFEEGVQKYRQKNPNMGVFSEEESAAILDLIRRMLVFRPEQRLSIHEVLKSEWMVEWALPEFERAKKCHNG</sequence>
<dbReference type="InterPro" id="IPR039852">
    <property type="entry name" value="CAND1/CAND2"/>
</dbReference>
<dbReference type="InterPro" id="IPR017441">
    <property type="entry name" value="Protein_kinase_ATP_BS"/>
</dbReference>
<evidence type="ECO:0000256" key="2">
    <source>
        <dbReference type="ARBA" id="ARBA00022737"/>
    </source>
</evidence>
<dbReference type="Pfam" id="PF08623">
    <property type="entry name" value="TIP120"/>
    <property type="match status" value="1"/>
</dbReference>
<dbReference type="eggNOG" id="KOG1824">
    <property type="taxonomic scope" value="Eukaryota"/>
</dbReference>
<evidence type="ECO:0000256" key="3">
    <source>
        <dbReference type="ARBA" id="ARBA00022786"/>
    </source>
</evidence>
<evidence type="ECO:0000256" key="5">
    <source>
        <dbReference type="SAM" id="MobiDB-lite"/>
    </source>
</evidence>
<reference evidence="8" key="1">
    <citation type="submission" date="2009-05" db="EMBL/GenBank/DDBJ databases">
        <title>The genome sequence of Ajellomyces capsulatus strain H143.</title>
        <authorList>
            <person name="Champion M."/>
            <person name="Cuomo C.A."/>
            <person name="Ma L.-J."/>
            <person name="Henn M.R."/>
            <person name="Sil A."/>
            <person name="Goldman B."/>
            <person name="Young S.K."/>
            <person name="Kodira C.D."/>
            <person name="Zeng Q."/>
            <person name="Koehrsen M."/>
            <person name="Alvarado L."/>
            <person name="Berlin A.M."/>
            <person name="Borenstein D."/>
            <person name="Chen Z."/>
            <person name="Engels R."/>
            <person name="Freedman E."/>
            <person name="Gellesch M."/>
            <person name="Goldberg J."/>
            <person name="Griggs A."/>
            <person name="Gujja S."/>
            <person name="Heiman D.I."/>
            <person name="Hepburn T.A."/>
            <person name="Howarth C."/>
            <person name="Jen D."/>
            <person name="Larson L."/>
            <person name="Lewis B."/>
            <person name="Mehta T."/>
            <person name="Park D."/>
            <person name="Pearson M."/>
            <person name="Roberts A."/>
            <person name="Saif S."/>
            <person name="Shea T.D."/>
            <person name="Shenoy N."/>
            <person name="Sisk P."/>
            <person name="Stolte C."/>
            <person name="Sykes S."/>
            <person name="Walk T."/>
            <person name="White J."/>
            <person name="Yandava C."/>
            <person name="Klein B."/>
            <person name="McEwen J.G."/>
            <person name="Puccia R."/>
            <person name="Goldman G.H."/>
            <person name="Felipe M.S."/>
            <person name="Nino-Vega G."/>
            <person name="San-Blas G."/>
            <person name="Taylor J.W."/>
            <person name="Mendoza L."/>
            <person name="Galagan J.E."/>
            <person name="Nusbaum C."/>
            <person name="Birren B.W."/>
        </authorList>
    </citation>
    <scope>NUCLEOTIDE SEQUENCE [LARGE SCALE GENOMIC DNA]</scope>
    <source>
        <strain evidence="8">H143</strain>
    </source>
</reference>
<dbReference type="SUPFAM" id="SSF48371">
    <property type="entry name" value="ARM repeat"/>
    <property type="match status" value="1"/>
</dbReference>
<feature type="domain" description="Protein kinase" evidence="6">
    <location>
        <begin position="1318"/>
        <end position="1700"/>
    </location>
</feature>
<evidence type="ECO:0000256" key="4">
    <source>
        <dbReference type="PROSITE-ProRule" id="PRU10141"/>
    </source>
</evidence>
<keyword evidence="3" id="KW-0833">Ubl conjugation pathway</keyword>
<dbReference type="Gene3D" id="1.10.510.10">
    <property type="entry name" value="Transferase(Phosphotransferase) domain 1"/>
    <property type="match status" value="1"/>
</dbReference>
<dbReference type="EMBL" id="GG692432">
    <property type="protein sequence ID" value="EER38247.1"/>
    <property type="molecule type" value="Genomic_DNA"/>
</dbReference>
<name>C6HP51_AJECH</name>
<dbReference type="VEuPathDB" id="FungiDB:HCDG_07982"/>
<dbReference type="InterPro" id="IPR011009">
    <property type="entry name" value="Kinase-like_dom_sf"/>
</dbReference>
<dbReference type="GO" id="GO:0010265">
    <property type="term" value="P:SCF complex assembly"/>
    <property type="evidence" value="ECO:0007669"/>
    <property type="project" value="InterPro"/>
</dbReference>
<keyword evidence="2" id="KW-0677">Repeat</keyword>
<feature type="compositionally biased region" description="Acidic residues" evidence="5">
    <location>
        <begin position="303"/>
        <end position="319"/>
    </location>
</feature>
<evidence type="ECO:0000313" key="7">
    <source>
        <dbReference type="EMBL" id="EER38247.1"/>
    </source>
</evidence>
<feature type="region of interest" description="Disordered" evidence="5">
    <location>
        <begin position="361"/>
        <end position="391"/>
    </location>
</feature>
<evidence type="ECO:0000313" key="8">
    <source>
        <dbReference type="Proteomes" id="UP000002624"/>
    </source>
</evidence>
<gene>
    <name evidence="7" type="ORF">HCDG_07982</name>
</gene>
<dbReference type="Gene3D" id="3.30.200.20">
    <property type="entry name" value="Phosphorylase Kinase, domain 1"/>
    <property type="match status" value="1"/>
</dbReference>
<dbReference type="HOGENOM" id="CLU_002852_0_0_1"/>
<feature type="region of interest" description="Disordered" evidence="5">
    <location>
        <begin position="298"/>
        <end position="319"/>
    </location>
</feature>
<evidence type="ECO:0000256" key="1">
    <source>
        <dbReference type="ARBA" id="ARBA00007657"/>
    </source>
</evidence>
<dbReference type="InterPro" id="IPR000719">
    <property type="entry name" value="Prot_kinase_dom"/>
</dbReference>
<dbReference type="GO" id="GO:0004672">
    <property type="term" value="F:protein kinase activity"/>
    <property type="evidence" value="ECO:0007669"/>
    <property type="project" value="InterPro"/>
</dbReference>
<organism evidence="7 8">
    <name type="scientific">Ajellomyces capsulatus (strain H143)</name>
    <name type="common">Darling's disease fungus</name>
    <name type="synonym">Histoplasma capsulatum</name>
    <dbReference type="NCBI Taxonomy" id="544712"/>
    <lineage>
        <taxon>Eukaryota</taxon>
        <taxon>Fungi</taxon>
        <taxon>Dikarya</taxon>
        <taxon>Ascomycota</taxon>
        <taxon>Pezizomycotina</taxon>
        <taxon>Eurotiomycetes</taxon>
        <taxon>Eurotiomycetidae</taxon>
        <taxon>Onygenales</taxon>
        <taxon>Ajellomycetaceae</taxon>
        <taxon>Histoplasma</taxon>
    </lineage>
</organism>
<dbReference type="STRING" id="544712.C6HP51"/>